<comment type="caution">
    <text evidence="1">The sequence shown here is derived from an EMBL/GenBank/DDBJ whole genome shotgun (WGS) entry which is preliminary data.</text>
</comment>
<dbReference type="Proteomes" id="UP001153331">
    <property type="component" value="Unassembled WGS sequence"/>
</dbReference>
<accession>A0ACC2IVK2</accession>
<evidence type="ECO:0000313" key="2">
    <source>
        <dbReference type="Proteomes" id="UP001153331"/>
    </source>
</evidence>
<name>A0ACC2IVK2_9PLEO</name>
<protein>
    <submittedName>
        <fullName evidence="1">Uncharacterized protein</fullName>
    </submittedName>
</protein>
<sequence length="1507" mass="169180">MSPQAFSFPIMDDTKPGDHSLPAFMVSTTRGFLPRANPIVELPKEFAVLESLLERMPIKKLDGSPGLLATFEFGDAVLKELPDLSNEIEKYRDDLVVMNALYRDYSFLASAYLFEPCHERHMRGEDYGLGRQSLPRCISLPIVKVAELAGFKPFMEYAGSYALFNYRLVDEAKGLEYDNLRLVRAFECGLDPESSEAGFVLVHIAMVKESGALIEGASEMLNGCSARDRERFDNGLRTLVTGLRKVNAVMNTMWKKSKPNGYTSFRTFIFGITSQSMFPNGVIYEGVSEEPLSFRGESGANDSMIPMCDNLLQISMPETPLTDILKDFRQYRPGNHRQFLEAVRDSAQECGVREFAKGDSVSAALYLQALDQVRDFRWRHWCFTREYILKHTAHPTATGGSPIVTWLPNQLGAVLAQMSETSEFCKAINGVSDIMETANLQRETLAKEVAKYCGERGLKVARRHRHCSIWGNPFTTSAVVSSAPFNDQAKTSHGTFTPRHTITTRLITTANPTDHDLTSQHLAPHYHTTMSSRYAPKQNPVERRKGESALSEFADYVQKQQALRRPGQAAATLEDHDELSILDELGLTDDAKPHIRLKILLIDPADEHVVALGEYLKERLAEGHGEVLFDFGLEDNGEGMGFTKENWDFALERMAAVCELIKADYKILMTRNVGGDVEVGPRDAKDTSLSGKMIIRHRPQDVDEVIETRIAVVGNVDAGKSTMLGVLVKGGLDDGRGKARVNLFRHKHEIESGRTSSVGMEIMGFDSKSEVVVSNTAGRKLTWEEIGRRAAKVISFTDLAGHERYLRTTVFGLLSSEPNYCLLMVAANNGLVGMSKEHLGIALALNVPVMVVITKVDICPPNILEQTITQLSKILKSPGARKIPVFIKNREECINTATQFVSRRICPIFQVSNVTGYNLDLVRTFLNVLPHHGNYDSSLPLEFHVNDTFSVPFVGTVVSGVVKSGEIHAGDTILVGPDGLGQFTTTKVRSIERKRIQVPGCSAGQSASLALRNVRRKDVRKGMVVLHKPDKPDEKTGIIPQPKVYRDFVAEVLILSHATTIKTKYQAMLHVGPVSQTCAIIDIDRQYIRTGDRAQVAFRFVQRPEYLTVGDRILFREGRTKGLGIVKQVGYDPKKPLNPELQKEQQAKESASCALVARCCNTRSKIKMKARLRSVFSQSTPHWEPSDIRSDDPGQRSNSDARRAVPGVHDKPNERITFHIKSSTSPNPQKQKQNTQLLKPRKSAISLTSIPDPELDSRTNFQWQSTFFARLPLEIRRMVYGYLYEGETIHLTVGEKKNKLGRKDVKLGNFMCTEEHIGQCTCRVVVAGSPLETSLPQLEPAQLGLIRSCRRMYSECIYFLYAHHTFSLLHATHLLALPKRIPQQRLSALRHLRLRWQLRALPYLRRGTGTRYAYHEDTLNWEKGWAILASMKGLEKLSVELIDPSAHGLWENNWLELEEVILQPLKKIRVKEFDVVLPYERCDVERDMGACTVKFRRPNENDESEQA</sequence>
<proteinExistence type="predicted"/>
<dbReference type="EMBL" id="JAPHNI010000001">
    <property type="protein sequence ID" value="KAJ8119132.1"/>
    <property type="molecule type" value="Genomic_DNA"/>
</dbReference>
<gene>
    <name evidence="1" type="ORF">OPT61_g15</name>
</gene>
<evidence type="ECO:0000313" key="1">
    <source>
        <dbReference type="EMBL" id="KAJ8119132.1"/>
    </source>
</evidence>
<reference evidence="1" key="1">
    <citation type="submission" date="2022-11" db="EMBL/GenBank/DDBJ databases">
        <title>Genome Sequence of Boeremia exigua.</title>
        <authorList>
            <person name="Buettner E."/>
        </authorList>
    </citation>
    <scope>NUCLEOTIDE SEQUENCE</scope>
    <source>
        <strain evidence="1">CU02</strain>
    </source>
</reference>
<keyword evidence="2" id="KW-1185">Reference proteome</keyword>
<organism evidence="1 2">
    <name type="scientific">Boeremia exigua</name>
    <dbReference type="NCBI Taxonomy" id="749465"/>
    <lineage>
        <taxon>Eukaryota</taxon>
        <taxon>Fungi</taxon>
        <taxon>Dikarya</taxon>
        <taxon>Ascomycota</taxon>
        <taxon>Pezizomycotina</taxon>
        <taxon>Dothideomycetes</taxon>
        <taxon>Pleosporomycetidae</taxon>
        <taxon>Pleosporales</taxon>
        <taxon>Pleosporineae</taxon>
        <taxon>Didymellaceae</taxon>
        <taxon>Boeremia</taxon>
    </lineage>
</organism>